<dbReference type="Proteomes" id="UP001627154">
    <property type="component" value="Unassembled WGS sequence"/>
</dbReference>
<sequence length="167" mass="18570">MQIDESLTSTSQINSTKTLPALTIPHTPPVINTNQQQTQQDTLTSNLSHNKKNDKTSNQKPNQNTPHSTLTAKSPQLYSKHNKGPFIVFVEPLSHNTTSRLNPTTIGRIISPKYKDNLISITSSGNTKITIILNSSAAANKLYQIIYFFKMAFVQTPHSTDTSSREF</sequence>
<comment type="caution">
    <text evidence="2">The sequence shown here is derived from an EMBL/GenBank/DDBJ whole genome shotgun (WGS) entry which is preliminary data.</text>
</comment>
<feature type="region of interest" description="Disordered" evidence="1">
    <location>
        <begin position="1"/>
        <end position="78"/>
    </location>
</feature>
<dbReference type="EMBL" id="JBJJXI010000015">
    <property type="protein sequence ID" value="KAL3407160.1"/>
    <property type="molecule type" value="Genomic_DNA"/>
</dbReference>
<evidence type="ECO:0000313" key="3">
    <source>
        <dbReference type="Proteomes" id="UP001627154"/>
    </source>
</evidence>
<proteinExistence type="predicted"/>
<feature type="compositionally biased region" description="Polar residues" evidence="1">
    <location>
        <begin position="1"/>
        <end position="18"/>
    </location>
</feature>
<accession>A0ABD2XP85</accession>
<gene>
    <name evidence="2" type="ORF">TKK_000705</name>
</gene>
<reference evidence="2 3" key="1">
    <citation type="journal article" date="2024" name="bioRxiv">
        <title>A reference genome for Trichogramma kaykai: A tiny desert-dwelling parasitoid wasp with competing sex-ratio distorters.</title>
        <authorList>
            <person name="Culotta J."/>
            <person name="Lindsey A.R."/>
        </authorList>
    </citation>
    <scope>NUCLEOTIDE SEQUENCE [LARGE SCALE GENOMIC DNA]</scope>
    <source>
        <strain evidence="2 3">KSX58</strain>
    </source>
</reference>
<organism evidence="2 3">
    <name type="scientific">Trichogramma kaykai</name>
    <dbReference type="NCBI Taxonomy" id="54128"/>
    <lineage>
        <taxon>Eukaryota</taxon>
        <taxon>Metazoa</taxon>
        <taxon>Ecdysozoa</taxon>
        <taxon>Arthropoda</taxon>
        <taxon>Hexapoda</taxon>
        <taxon>Insecta</taxon>
        <taxon>Pterygota</taxon>
        <taxon>Neoptera</taxon>
        <taxon>Endopterygota</taxon>
        <taxon>Hymenoptera</taxon>
        <taxon>Apocrita</taxon>
        <taxon>Proctotrupomorpha</taxon>
        <taxon>Chalcidoidea</taxon>
        <taxon>Trichogrammatidae</taxon>
        <taxon>Trichogramma</taxon>
    </lineage>
</organism>
<dbReference type="AlphaFoldDB" id="A0ABD2XP85"/>
<evidence type="ECO:0000313" key="2">
    <source>
        <dbReference type="EMBL" id="KAL3407160.1"/>
    </source>
</evidence>
<feature type="compositionally biased region" description="Polar residues" evidence="1">
    <location>
        <begin position="58"/>
        <end position="78"/>
    </location>
</feature>
<keyword evidence="3" id="KW-1185">Reference proteome</keyword>
<protein>
    <submittedName>
        <fullName evidence="2">Uncharacterized protein</fullName>
    </submittedName>
</protein>
<evidence type="ECO:0000256" key="1">
    <source>
        <dbReference type="SAM" id="MobiDB-lite"/>
    </source>
</evidence>
<name>A0ABD2XP85_9HYME</name>